<dbReference type="GO" id="GO:0008831">
    <property type="term" value="F:dTDP-4-dehydrorhamnose reductase activity"/>
    <property type="evidence" value="ECO:0007669"/>
    <property type="project" value="UniProtKB-EC"/>
</dbReference>
<dbReference type="EMBL" id="JAJEQW010000011">
    <property type="protein sequence ID" value="MCC2242720.1"/>
    <property type="molecule type" value="Genomic_DNA"/>
</dbReference>
<name>A0AAW4WD43_9FIRM</name>
<comment type="caution">
    <text evidence="4">The sequence shown here is derived from an EMBL/GenBank/DDBJ whole genome shotgun (WGS) entry which is preliminary data.</text>
</comment>
<evidence type="ECO:0000256" key="2">
    <source>
        <dbReference type="RuleBase" id="RU364082"/>
    </source>
</evidence>
<feature type="domain" description="RmlD-like substrate binding" evidence="3">
    <location>
        <begin position="3"/>
        <end position="289"/>
    </location>
</feature>
<dbReference type="InterPro" id="IPR036291">
    <property type="entry name" value="NAD(P)-bd_dom_sf"/>
</dbReference>
<comment type="similarity">
    <text evidence="1 2">Belongs to the dTDP-4-dehydrorhamnose reductase family.</text>
</comment>
<dbReference type="PANTHER" id="PTHR10491">
    <property type="entry name" value="DTDP-4-DEHYDRORHAMNOSE REDUCTASE"/>
    <property type="match status" value="1"/>
</dbReference>
<comment type="pathway">
    <text evidence="2">Carbohydrate biosynthesis; dTDP-L-rhamnose biosynthesis.</text>
</comment>
<dbReference type="RefSeq" id="WP_227710417.1">
    <property type="nucleotide sequence ID" value="NZ_JAJEQW010000011.1"/>
</dbReference>
<gene>
    <name evidence="4" type="primary">rfbD</name>
    <name evidence="4" type="ORF">LKD47_10465</name>
</gene>
<dbReference type="AlphaFoldDB" id="A0AAW4WD43"/>
<sequence length="291" mass="32696">MKKILVTGCNGQLGRAIRKEYAASDVEFINTDVVAGNGIVSLDITNIDAVMEMVKDTKPDIIINCAAHTNVDKCEEQQDLAYKINAIGPRNLSIASSEIGAKMIHISTDYVFEGNGTRPYIEFDKPNPISAYGRTKLEGENFVKQFADRFFMLRTAWLYGDGRNFVKTMLSLAETHDELSVVCDQLGSPTSAVELAKMIHFLEKTDNYGIFHATCEGDTNWAEFADEIMKRAGKTTRIKHVTSEEYKKMNPASANRPAYSILENYMLKLTSDYRMADWHDALDVYMKELLG</sequence>
<evidence type="ECO:0000259" key="3">
    <source>
        <dbReference type="Pfam" id="PF04321"/>
    </source>
</evidence>
<dbReference type="FunFam" id="3.40.50.720:FF:000159">
    <property type="entry name" value="dTDP-4-dehydrorhamnose reductase"/>
    <property type="match status" value="1"/>
</dbReference>
<dbReference type="CDD" id="cd05254">
    <property type="entry name" value="dTDP_HR_like_SDR_e"/>
    <property type="match status" value="1"/>
</dbReference>
<dbReference type="SUPFAM" id="SSF51735">
    <property type="entry name" value="NAD(P)-binding Rossmann-fold domains"/>
    <property type="match status" value="1"/>
</dbReference>
<dbReference type="PANTHER" id="PTHR10491:SF4">
    <property type="entry name" value="METHIONINE ADENOSYLTRANSFERASE 2 SUBUNIT BETA"/>
    <property type="match status" value="1"/>
</dbReference>
<dbReference type="InterPro" id="IPR005913">
    <property type="entry name" value="dTDP_dehydrorham_reduct"/>
</dbReference>
<proteinExistence type="inferred from homology"/>
<comment type="function">
    <text evidence="2">Catalyzes the reduction of dTDP-6-deoxy-L-lyxo-4-hexulose to yield dTDP-L-rhamnose.</text>
</comment>
<evidence type="ECO:0000313" key="5">
    <source>
        <dbReference type="Proteomes" id="UP001198893"/>
    </source>
</evidence>
<dbReference type="NCBIfam" id="TIGR01214">
    <property type="entry name" value="rmlD"/>
    <property type="match status" value="1"/>
</dbReference>
<dbReference type="EC" id="1.1.1.133" evidence="2"/>
<organism evidence="4 5">
    <name type="scientific">Roseburia amylophila</name>
    <dbReference type="NCBI Taxonomy" id="2981794"/>
    <lineage>
        <taxon>Bacteria</taxon>
        <taxon>Bacillati</taxon>
        <taxon>Bacillota</taxon>
        <taxon>Clostridia</taxon>
        <taxon>Lachnospirales</taxon>
        <taxon>Lachnospiraceae</taxon>
        <taxon>Roseburia</taxon>
    </lineage>
</organism>
<dbReference type="Gene3D" id="3.90.25.10">
    <property type="entry name" value="UDP-galactose 4-epimerase, domain 1"/>
    <property type="match status" value="1"/>
</dbReference>
<dbReference type="Pfam" id="PF04321">
    <property type="entry name" value="RmlD_sub_bind"/>
    <property type="match status" value="1"/>
</dbReference>
<evidence type="ECO:0000256" key="1">
    <source>
        <dbReference type="ARBA" id="ARBA00010944"/>
    </source>
</evidence>
<accession>A0AAW4WD43</accession>
<dbReference type="GO" id="GO:0005829">
    <property type="term" value="C:cytosol"/>
    <property type="evidence" value="ECO:0007669"/>
    <property type="project" value="TreeGrafter"/>
</dbReference>
<keyword evidence="2" id="KW-0521">NADP</keyword>
<reference evidence="4" key="1">
    <citation type="submission" date="2021-10" db="EMBL/GenBank/DDBJ databases">
        <title>Anaerobic single-cell dispensing facilitates the cultivation of human gut bacteria.</title>
        <authorList>
            <person name="Afrizal A."/>
        </authorList>
    </citation>
    <scope>NUCLEOTIDE SEQUENCE</scope>
    <source>
        <strain evidence="4">CLA-AA-H204</strain>
    </source>
</reference>
<dbReference type="InterPro" id="IPR029903">
    <property type="entry name" value="RmlD-like-bd"/>
</dbReference>
<dbReference type="Gene3D" id="3.40.50.720">
    <property type="entry name" value="NAD(P)-binding Rossmann-like Domain"/>
    <property type="match status" value="1"/>
</dbReference>
<keyword evidence="2 4" id="KW-0560">Oxidoreductase</keyword>
<dbReference type="GO" id="GO:0019305">
    <property type="term" value="P:dTDP-rhamnose biosynthetic process"/>
    <property type="evidence" value="ECO:0007669"/>
    <property type="project" value="TreeGrafter"/>
</dbReference>
<dbReference type="Proteomes" id="UP001198893">
    <property type="component" value="Unassembled WGS sequence"/>
</dbReference>
<protein>
    <recommendedName>
        <fullName evidence="2">dTDP-4-dehydrorhamnose reductase</fullName>
        <ecNumber evidence="2">1.1.1.133</ecNumber>
    </recommendedName>
</protein>
<evidence type="ECO:0000313" key="4">
    <source>
        <dbReference type="EMBL" id="MCC2242720.1"/>
    </source>
</evidence>